<feature type="binding site" evidence="18">
    <location>
        <position position="247"/>
    </location>
    <ligand>
        <name>Zn(2+)</name>
        <dbReference type="ChEBI" id="CHEBI:29105"/>
    </ligand>
</feature>
<comment type="cofactor">
    <cofactor evidence="3">
        <name>Zn(2+)</name>
        <dbReference type="ChEBI" id="CHEBI:29105"/>
    </cofactor>
</comment>
<dbReference type="AlphaFoldDB" id="A0A0S2W7Y6"/>
<keyword evidence="11 18" id="KW-0479">Metal-binding</keyword>
<evidence type="ECO:0000259" key="20">
    <source>
        <dbReference type="Pfam" id="PF24621"/>
    </source>
</evidence>
<evidence type="ECO:0000313" key="21">
    <source>
        <dbReference type="EMBL" id="ALP95464.1"/>
    </source>
</evidence>
<evidence type="ECO:0000256" key="18">
    <source>
        <dbReference type="HAMAP-Rule" id="MF_00110"/>
    </source>
</evidence>
<dbReference type="GO" id="GO:0009423">
    <property type="term" value="P:chorismate biosynthetic process"/>
    <property type="evidence" value="ECO:0007669"/>
    <property type="project" value="UniProtKB-UniRule"/>
</dbReference>
<keyword evidence="10 18" id="KW-0028">Amino-acid biosynthesis</keyword>
<keyword evidence="9 18" id="KW-0963">Cytoplasm</keyword>
<keyword evidence="15 18" id="KW-0057">Aromatic amino acid biosynthesis</keyword>
<dbReference type="EC" id="4.2.3.4" evidence="7 18"/>
<evidence type="ECO:0000256" key="17">
    <source>
        <dbReference type="ARBA" id="ARBA00023285"/>
    </source>
</evidence>
<evidence type="ECO:0000256" key="15">
    <source>
        <dbReference type="ARBA" id="ARBA00023141"/>
    </source>
</evidence>
<dbReference type="SUPFAM" id="SSF56796">
    <property type="entry name" value="Dehydroquinate synthase-like"/>
    <property type="match status" value="1"/>
</dbReference>
<evidence type="ECO:0000256" key="9">
    <source>
        <dbReference type="ARBA" id="ARBA00022490"/>
    </source>
</evidence>
<feature type="binding site" evidence="18">
    <location>
        <position position="186"/>
    </location>
    <ligand>
        <name>Zn(2+)</name>
        <dbReference type="ChEBI" id="CHEBI:29105"/>
    </ligand>
</feature>
<dbReference type="FunFam" id="3.40.50.1970:FF:000007">
    <property type="entry name" value="Pentafunctional AROM polypeptide"/>
    <property type="match status" value="1"/>
</dbReference>
<dbReference type="HAMAP" id="MF_00110">
    <property type="entry name" value="DHQ_synthase"/>
    <property type="match status" value="1"/>
</dbReference>
<dbReference type="InterPro" id="IPR030963">
    <property type="entry name" value="DHQ_synth_fam"/>
</dbReference>
<dbReference type="InterPro" id="IPR056179">
    <property type="entry name" value="DHQS_C"/>
</dbReference>
<accession>A0A0S2W7Y6</accession>
<evidence type="ECO:0000256" key="5">
    <source>
        <dbReference type="ARBA" id="ARBA00004661"/>
    </source>
</evidence>
<comment type="pathway">
    <text evidence="5 18">Metabolic intermediate biosynthesis; chorismate biosynthesis; chorismate from D-erythrose 4-phosphate and phosphoenolpyruvate: step 2/7.</text>
</comment>
<evidence type="ECO:0000256" key="11">
    <source>
        <dbReference type="ARBA" id="ARBA00022723"/>
    </source>
</evidence>
<evidence type="ECO:0000256" key="6">
    <source>
        <dbReference type="ARBA" id="ARBA00005412"/>
    </source>
</evidence>
<dbReference type="GO" id="GO:0046872">
    <property type="term" value="F:metal ion binding"/>
    <property type="evidence" value="ECO:0007669"/>
    <property type="project" value="UniProtKB-KW"/>
</dbReference>
<dbReference type="eggNOG" id="COG0337">
    <property type="taxonomic scope" value="Bacteria"/>
</dbReference>
<dbReference type="PATRIC" id="fig|1297617.4.peg.3154"/>
<evidence type="ECO:0000313" key="22">
    <source>
        <dbReference type="Proteomes" id="UP000064844"/>
    </source>
</evidence>
<keyword evidence="17 18" id="KW-0170">Cobalt</keyword>
<feature type="binding site" evidence="18">
    <location>
        <position position="153"/>
    </location>
    <ligand>
        <name>NAD(+)</name>
        <dbReference type="ChEBI" id="CHEBI:57540"/>
    </ligand>
</feature>
<feature type="binding site" evidence="18">
    <location>
        <position position="264"/>
    </location>
    <ligand>
        <name>Zn(2+)</name>
        <dbReference type="ChEBI" id="CHEBI:29105"/>
    </ligand>
</feature>
<dbReference type="GO" id="GO:0003856">
    <property type="term" value="F:3-dehydroquinate synthase activity"/>
    <property type="evidence" value="ECO:0007669"/>
    <property type="project" value="UniProtKB-UniRule"/>
</dbReference>
<evidence type="ECO:0000256" key="10">
    <source>
        <dbReference type="ARBA" id="ARBA00022605"/>
    </source>
</evidence>
<protein>
    <recommendedName>
        <fullName evidence="8 18">3-dehydroquinate synthase</fullName>
        <shortName evidence="18">DHQS</shortName>
        <ecNumber evidence="7 18">4.2.3.4</ecNumber>
    </recommendedName>
</protein>
<keyword evidence="22" id="KW-1185">Reference proteome</keyword>
<dbReference type="Pfam" id="PF24621">
    <property type="entry name" value="DHQS_C"/>
    <property type="match status" value="1"/>
</dbReference>
<keyword evidence="16 18" id="KW-0456">Lyase</keyword>
<gene>
    <name evidence="18" type="primary">aroB</name>
    <name evidence="21" type="ORF">IB211_03073</name>
</gene>
<evidence type="ECO:0000259" key="19">
    <source>
        <dbReference type="Pfam" id="PF01761"/>
    </source>
</evidence>
<evidence type="ECO:0000256" key="7">
    <source>
        <dbReference type="ARBA" id="ARBA00013031"/>
    </source>
</evidence>
<reference evidence="21 22" key="1">
    <citation type="journal article" date="2015" name="Nat. Commun.">
        <title>Production of butyrate from lysine and the Amadori product fructoselysine by a human gut commensal.</title>
        <authorList>
            <person name="Bui T.P."/>
            <person name="Ritari J."/>
            <person name="Boeren S."/>
            <person name="de Waard P."/>
            <person name="Plugge C.M."/>
            <person name="de Vos W.M."/>
        </authorList>
    </citation>
    <scope>NUCLEOTIDE SEQUENCE [LARGE SCALE GENOMIC DNA]</scope>
    <source>
        <strain evidence="21 22">AF211</strain>
    </source>
</reference>
<dbReference type="EMBL" id="CP011307">
    <property type="protein sequence ID" value="ALP95464.1"/>
    <property type="molecule type" value="Genomic_DNA"/>
</dbReference>
<dbReference type="CDD" id="cd08195">
    <property type="entry name" value="DHQS"/>
    <property type="match status" value="1"/>
</dbReference>
<comment type="similarity">
    <text evidence="6 18">Belongs to the sugar phosphate cyclases superfamily. Dehydroquinate synthase family.</text>
</comment>
<evidence type="ECO:0000256" key="2">
    <source>
        <dbReference type="ARBA" id="ARBA00001911"/>
    </source>
</evidence>
<organism evidence="21 22">
    <name type="scientific">Intestinimonas butyriciproducens</name>
    <dbReference type="NCBI Taxonomy" id="1297617"/>
    <lineage>
        <taxon>Bacteria</taxon>
        <taxon>Bacillati</taxon>
        <taxon>Bacillota</taxon>
        <taxon>Clostridia</taxon>
        <taxon>Eubacteriales</taxon>
        <taxon>Intestinimonas</taxon>
    </lineage>
</organism>
<dbReference type="InterPro" id="IPR030960">
    <property type="entry name" value="DHQS/DOIS_N"/>
</dbReference>
<dbReference type="InterPro" id="IPR050071">
    <property type="entry name" value="Dehydroquinate_synthase"/>
</dbReference>
<dbReference type="RefSeq" id="WP_058118511.1">
    <property type="nucleotide sequence ID" value="NZ_CP011307.1"/>
</dbReference>
<comment type="subcellular location">
    <subcellularLocation>
        <location evidence="4 18">Cytoplasm</location>
    </subcellularLocation>
</comment>
<dbReference type="STRING" id="1297617.IB211_03073"/>
<feature type="binding site" evidence="18">
    <location>
        <position position="144"/>
    </location>
    <ligand>
        <name>NAD(+)</name>
        <dbReference type="ChEBI" id="CHEBI:57540"/>
    </ligand>
</feature>
<dbReference type="Pfam" id="PF01761">
    <property type="entry name" value="DHQ_synthase"/>
    <property type="match status" value="1"/>
</dbReference>
<comment type="function">
    <text evidence="18">Catalyzes the conversion of 3-deoxy-D-arabino-heptulosonate 7-phosphate (DAHP) to dehydroquinate (DHQ).</text>
</comment>
<dbReference type="Proteomes" id="UP000064844">
    <property type="component" value="Chromosome"/>
</dbReference>
<dbReference type="NCBIfam" id="TIGR01357">
    <property type="entry name" value="aroB"/>
    <property type="match status" value="1"/>
</dbReference>
<dbReference type="UniPathway" id="UPA00053">
    <property type="reaction ID" value="UER00085"/>
</dbReference>
<comment type="cofactor">
    <cofactor evidence="18">
        <name>Co(2+)</name>
        <dbReference type="ChEBI" id="CHEBI:48828"/>
    </cofactor>
    <cofactor evidence="18">
        <name>Zn(2+)</name>
        <dbReference type="ChEBI" id="CHEBI:29105"/>
    </cofactor>
    <text evidence="18">Binds 1 divalent metal cation per subunit. Can use either Co(2+) or Zn(2+).</text>
</comment>
<proteinExistence type="inferred from homology"/>
<reference evidence="22" key="2">
    <citation type="submission" date="2015-04" db="EMBL/GenBank/DDBJ databases">
        <title>A butyrogenic pathway from the amino acid lysine in a human gut commensal.</title>
        <authorList>
            <person name="de Vos W.M."/>
            <person name="Bui N.T.P."/>
            <person name="Plugge C.M."/>
            <person name="Ritari J."/>
        </authorList>
    </citation>
    <scope>NUCLEOTIDE SEQUENCE [LARGE SCALE GENOMIC DNA]</scope>
    <source>
        <strain evidence="22">AF211</strain>
    </source>
</reference>
<dbReference type="PANTHER" id="PTHR43622">
    <property type="entry name" value="3-DEHYDROQUINATE SYNTHASE"/>
    <property type="match status" value="1"/>
</dbReference>
<comment type="catalytic activity">
    <reaction evidence="1 18">
        <text>7-phospho-2-dehydro-3-deoxy-D-arabino-heptonate = 3-dehydroquinate + phosphate</text>
        <dbReference type="Rhea" id="RHEA:21968"/>
        <dbReference type="ChEBI" id="CHEBI:32364"/>
        <dbReference type="ChEBI" id="CHEBI:43474"/>
        <dbReference type="ChEBI" id="CHEBI:58394"/>
        <dbReference type="EC" id="4.2.3.4"/>
    </reaction>
</comment>
<dbReference type="KEGG" id="ibu:IB211_03073"/>
<dbReference type="GO" id="GO:0009073">
    <property type="term" value="P:aromatic amino acid family biosynthetic process"/>
    <property type="evidence" value="ECO:0007669"/>
    <property type="project" value="UniProtKB-KW"/>
</dbReference>
<feature type="binding site" evidence="18">
    <location>
        <begin position="131"/>
        <end position="132"/>
    </location>
    <ligand>
        <name>NAD(+)</name>
        <dbReference type="ChEBI" id="CHEBI:57540"/>
    </ligand>
</feature>
<dbReference type="GO" id="GO:0000166">
    <property type="term" value="F:nucleotide binding"/>
    <property type="evidence" value="ECO:0007669"/>
    <property type="project" value="UniProtKB-KW"/>
</dbReference>
<keyword evidence="12 18" id="KW-0547">Nucleotide-binding</keyword>
<evidence type="ECO:0000256" key="8">
    <source>
        <dbReference type="ARBA" id="ARBA00017684"/>
    </source>
</evidence>
<evidence type="ECO:0000256" key="16">
    <source>
        <dbReference type="ARBA" id="ARBA00023239"/>
    </source>
</evidence>
<evidence type="ECO:0000256" key="4">
    <source>
        <dbReference type="ARBA" id="ARBA00004496"/>
    </source>
</evidence>
<feature type="domain" description="3-dehydroquinate synthase N-terminal" evidence="19">
    <location>
        <begin position="69"/>
        <end position="181"/>
    </location>
</feature>
<keyword evidence="14 18" id="KW-0520">NAD</keyword>
<dbReference type="Gene3D" id="3.40.50.1970">
    <property type="match status" value="1"/>
</dbReference>
<feature type="domain" description="3-dehydroquinate synthase C-terminal" evidence="20">
    <location>
        <begin position="183"/>
        <end position="322"/>
    </location>
</feature>
<dbReference type="GO" id="GO:0008652">
    <property type="term" value="P:amino acid biosynthetic process"/>
    <property type="evidence" value="ECO:0007669"/>
    <property type="project" value="UniProtKB-KW"/>
</dbReference>
<name>A0A0S2W7Y6_9FIRM</name>
<feature type="binding site" evidence="18">
    <location>
        <begin position="107"/>
        <end position="111"/>
    </location>
    <ligand>
        <name>NAD(+)</name>
        <dbReference type="ChEBI" id="CHEBI:57540"/>
    </ligand>
</feature>
<dbReference type="PIRSF" id="PIRSF001455">
    <property type="entry name" value="DHQ_synth"/>
    <property type="match status" value="1"/>
</dbReference>
<dbReference type="GO" id="GO:0005737">
    <property type="term" value="C:cytoplasm"/>
    <property type="evidence" value="ECO:0007669"/>
    <property type="project" value="UniProtKB-SubCell"/>
</dbReference>
<keyword evidence="13 18" id="KW-0862">Zinc</keyword>
<comment type="caution">
    <text evidence="18">Lacks conserved residue(s) required for the propagation of feature annotation.</text>
</comment>
<evidence type="ECO:0000256" key="3">
    <source>
        <dbReference type="ARBA" id="ARBA00001947"/>
    </source>
</evidence>
<evidence type="ECO:0000256" key="12">
    <source>
        <dbReference type="ARBA" id="ARBA00022741"/>
    </source>
</evidence>
<evidence type="ECO:0000256" key="13">
    <source>
        <dbReference type="ARBA" id="ARBA00022833"/>
    </source>
</evidence>
<sequence>MKTLHVGLDDRSYDIHIAPGLLSQAGALCRAALPRAGRLAVVTDSHVGPLYGETIMSSLAGAGFQAELVTIPAGESSKCLSMLGRLYDAFTAQGLTRSDGVVALGGGVVGDLAGFAAATILRGVDFVQIPTTLLAQVDSSVGGKVAIDLPAGKNLAGAFWQPRLVLMDPACLRTLDDKTFSDGMAEVIKYGCIRDRAFFDFLCAHSSRAAVMEHIESVLYTCCDIKRQVVEEDERDTGVRMILNFGHTVGHAFEKAGGYETWTHGQAVAAGMVAAERLGAALGVSDGDGFSELLEVLSAFGLPTHIDCDWSAIVEAVGLDKKGDGEAITMIFLSHMGRALPMKMKKEDVLQNLAHVCGR</sequence>
<evidence type="ECO:0000256" key="14">
    <source>
        <dbReference type="ARBA" id="ARBA00023027"/>
    </source>
</evidence>
<evidence type="ECO:0000256" key="1">
    <source>
        <dbReference type="ARBA" id="ARBA00001393"/>
    </source>
</evidence>
<dbReference type="PANTHER" id="PTHR43622:SF7">
    <property type="entry name" value="3-DEHYDROQUINATE SYNTHASE, CHLOROPLASTIC"/>
    <property type="match status" value="1"/>
</dbReference>
<dbReference type="Gene3D" id="1.20.1090.10">
    <property type="entry name" value="Dehydroquinate synthase-like - alpha domain"/>
    <property type="match status" value="1"/>
</dbReference>
<dbReference type="InterPro" id="IPR016037">
    <property type="entry name" value="DHQ_synth_AroB"/>
</dbReference>
<comment type="cofactor">
    <cofactor evidence="2 18">
        <name>NAD(+)</name>
        <dbReference type="ChEBI" id="CHEBI:57540"/>
    </cofactor>
</comment>
<feature type="binding site" evidence="18">
    <location>
        <begin position="171"/>
        <end position="174"/>
    </location>
    <ligand>
        <name>NAD(+)</name>
        <dbReference type="ChEBI" id="CHEBI:57540"/>
    </ligand>
</feature>